<organism evidence="2 3">
    <name type="scientific">Macrostomum lignano</name>
    <dbReference type="NCBI Taxonomy" id="282301"/>
    <lineage>
        <taxon>Eukaryota</taxon>
        <taxon>Metazoa</taxon>
        <taxon>Spiralia</taxon>
        <taxon>Lophotrochozoa</taxon>
        <taxon>Platyhelminthes</taxon>
        <taxon>Rhabditophora</taxon>
        <taxon>Macrostomorpha</taxon>
        <taxon>Macrostomida</taxon>
        <taxon>Macrostomidae</taxon>
        <taxon>Macrostomum</taxon>
    </lineage>
</organism>
<keyword evidence="1" id="KW-0472">Membrane</keyword>
<accession>A0A267E296</accession>
<keyword evidence="1" id="KW-1133">Transmembrane helix</keyword>
<feature type="transmembrane region" description="Helical" evidence="1">
    <location>
        <begin position="88"/>
        <end position="114"/>
    </location>
</feature>
<feature type="non-terminal residue" evidence="2">
    <location>
        <position position="1"/>
    </location>
</feature>
<gene>
    <name evidence="2" type="ORF">BOX15_Mlig032115g1</name>
</gene>
<evidence type="ECO:0000313" key="3">
    <source>
        <dbReference type="Proteomes" id="UP000215902"/>
    </source>
</evidence>
<proteinExistence type="predicted"/>
<protein>
    <submittedName>
        <fullName evidence="2">Uncharacterized protein</fullName>
    </submittedName>
</protein>
<evidence type="ECO:0000313" key="2">
    <source>
        <dbReference type="EMBL" id="PAA54987.1"/>
    </source>
</evidence>
<keyword evidence="3" id="KW-1185">Reference proteome</keyword>
<name>A0A267E296_9PLAT</name>
<keyword evidence="1" id="KW-0812">Transmembrane</keyword>
<dbReference type="EMBL" id="NIVC01002826">
    <property type="protein sequence ID" value="PAA54987.1"/>
    <property type="molecule type" value="Genomic_DNA"/>
</dbReference>
<reference evidence="2 3" key="1">
    <citation type="submission" date="2017-06" db="EMBL/GenBank/DDBJ databases">
        <title>A platform for efficient transgenesis in Macrostomum lignano, a flatworm model organism for stem cell research.</title>
        <authorList>
            <person name="Berezikov E."/>
        </authorList>
    </citation>
    <scope>NUCLEOTIDE SEQUENCE [LARGE SCALE GENOMIC DNA]</scope>
    <source>
        <strain evidence="2">DV1</strain>
        <tissue evidence="2">Whole organism</tissue>
    </source>
</reference>
<dbReference type="AlphaFoldDB" id="A0A267E296"/>
<dbReference type="Proteomes" id="UP000215902">
    <property type="component" value="Unassembled WGS sequence"/>
</dbReference>
<evidence type="ECO:0000256" key="1">
    <source>
        <dbReference type="SAM" id="Phobius"/>
    </source>
</evidence>
<comment type="caution">
    <text evidence="2">The sequence shown here is derived from an EMBL/GenBank/DDBJ whole genome shotgun (WGS) entry which is preliminary data.</text>
</comment>
<sequence>TSVATQTLCVDNQPLELAGLRLRLRLAIDQLVKLRHAAASEGVSDASEADEADLFVAEPPPAPAQASRVRQLPRPQFRRRRVLACRFWSAWPSLAIAVYLACLHIAVAACLLYSSASN</sequence>